<dbReference type="SMART" id="SM00796">
    <property type="entry name" value="AHS1"/>
    <property type="match status" value="1"/>
</dbReference>
<evidence type="ECO:0000313" key="5">
    <source>
        <dbReference type="EMBL" id="OYD06732.1"/>
    </source>
</evidence>
<dbReference type="GO" id="GO:0016787">
    <property type="term" value="F:hydrolase activity"/>
    <property type="evidence" value="ECO:0007669"/>
    <property type="project" value="UniProtKB-KW"/>
</dbReference>
<dbReference type="Gene3D" id="3.30.1360.40">
    <property type="match status" value="1"/>
</dbReference>
<sequence length="243" mass="27333">MLSFQPLGDTGVRIGMGDEIRPDINRRIRSYCNALEKNEIHGVSEWVPAYCSVTVYYRPHLIGYDELCRRLEALAERVEETSEADSRVWVLPVAYGGECGPDLEDVASRNGLSASEVIRIHSRSLYRVYMMGFVPGFPYLGGMSDSIAAPRLSNPRPRIPAGSVGIAGSQTGVYPLETPGGWRLIGRTPVRLYDPDRERPMLLQAGDSIRFQPVDSEEYREIRERLNRGEYTIRHQSNGEIQS</sequence>
<dbReference type="OrthoDB" id="9778567at2"/>
<proteinExistence type="predicted"/>
<dbReference type="Gene3D" id="2.40.100.10">
    <property type="entry name" value="Cyclophilin-like"/>
    <property type="match status" value="1"/>
</dbReference>
<dbReference type="GO" id="GO:0005524">
    <property type="term" value="F:ATP binding"/>
    <property type="evidence" value="ECO:0007669"/>
    <property type="project" value="UniProtKB-KW"/>
</dbReference>
<evidence type="ECO:0000256" key="3">
    <source>
        <dbReference type="ARBA" id="ARBA00022840"/>
    </source>
</evidence>
<dbReference type="InterPro" id="IPR010016">
    <property type="entry name" value="PxpB"/>
</dbReference>
<evidence type="ECO:0000259" key="4">
    <source>
        <dbReference type="SMART" id="SM00796"/>
    </source>
</evidence>
<dbReference type="PANTHER" id="PTHR34698:SF2">
    <property type="entry name" value="5-OXOPROLINASE SUBUNIT B"/>
    <property type="match status" value="1"/>
</dbReference>
<comment type="caution">
    <text evidence="5">The sequence shown here is derived from an EMBL/GenBank/DDBJ whole genome shotgun (WGS) entry which is preliminary data.</text>
</comment>
<protein>
    <submittedName>
        <fullName evidence="5">Allophanate hydrolase</fullName>
    </submittedName>
</protein>
<dbReference type="RefSeq" id="WP_094265296.1">
    <property type="nucleotide sequence ID" value="NZ_NOWF01000009.1"/>
</dbReference>
<dbReference type="AlphaFoldDB" id="A0A235B3C0"/>
<accession>A0A235B3C0</accession>
<dbReference type="NCBIfam" id="TIGR00370">
    <property type="entry name" value="5-oxoprolinase subunit PxpB"/>
    <property type="match status" value="1"/>
</dbReference>
<dbReference type="Pfam" id="PF02682">
    <property type="entry name" value="CT_C_D"/>
    <property type="match status" value="1"/>
</dbReference>
<dbReference type="InterPro" id="IPR029000">
    <property type="entry name" value="Cyclophilin-like_dom_sf"/>
</dbReference>
<keyword evidence="2 5" id="KW-0378">Hydrolase</keyword>
<feature type="domain" description="Carboxyltransferase" evidence="4">
    <location>
        <begin position="2"/>
        <end position="203"/>
    </location>
</feature>
<dbReference type="SUPFAM" id="SSF160467">
    <property type="entry name" value="PH0987 N-terminal domain-like"/>
    <property type="match status" value="1"/>
</dbReference>
<name>A0A235B3C0_9BACL</name>
<dbReference type="SUPFAM" id="SSF50891">
    <property type="entry name" value="Cyclophilin-like"/>
    <property type="match status" value="1"/>
</dbReference>
<keyword evidence="3" id="KW-0067">ATP-binding</keyword>
<reference evidence="5 6" key="1">
    <citation type="submission" date="2017-07" db="EMBL/GenBank/DDBJ databases">
        <title>The genome sequence of Paludifilum halophilum highlights mechanisms for microbial adaptation to high salt environemnts.</title>
        <authorList>
            <person name="Belbahri L."/>
        </authorList>
    </citation>
    <scope>NUCLEOTIDE SEQUENCE [LARGE SCALE GENOMIC DNA]</scope>
    <source>
        <strain evidence="5 6">DSM 102817</strain>
    </source>
</reference>
<keyword evidence="6" id="KW-1185">Reference proteome</keyword>
<evidence type="ECO:0000313" key="6">
    <source>
        <dbReference type="Proteomes" id="UP000215459"/>
    </source>
</evidence>
<keyword evidence="1" id="KW-0547">Nucleotide-binding</keyword>
<dbReference type="Proteomes" id="UP000215459">
    <property type="component" value="Unassembled WGS sequence"/>
</dbReference>
<evidence type="ECO:0000256" key="2">
    <source>
        <dbReference type="ARBA" id="ARBA00022801"/>
    </source>
</evidence>
<dbReference type="EMBL" id="NOWF01000009">
    <property type="protein sequence ID" value="OYD06732.1"/>
    <property type="molecule type" value="Genomic_DNA"/>
</dbReference>
<dbReference type="InterPro" id="IPR003833">
    <property type="entry name" value="CT_C_D"/>
</dbReference>
<gene>
    <name evidence="5" type="ORF">CHM34_14230</name>
</gene>
<organism evidence="5 6">
    <name type="scientific">Paludifilum halophilum</name>
    <dbReference type="NCBI Taxonomy" id="1642702"/>
    <lineage>
        <taxon>Bacteria</taxon>
        <taxon>Bacillati</taxon>
        <taxon>Bacillota</taxon>
        <taxon>Bacilli</taxon>
        <taxon>Bacillales</taxon>
        <taxon>Thermoactinomycetaceae</taxon>
        <taxon>Paludifilum</taxon>
    </lineage>
</organism>
<dbReference type="PANTHER" id="PTHR34698">
    <property type="entry name" value="5-OXOPROLINASE SUBUNIT B"/>
    <property type="match status" value="1"/>
</dbReference>
<evidence type="ECO:0000256" key="1">
    <source>
        <dbReference type="ARBA" id="ARBA00022741"/>
    </source>
</evidence>